<sequence>MEKMGYRPGQGLGREGQGIKQPLQTLQNRRKRGLGFSAGQENDEQQEEDVQLQQQQQQQQQEWQRLVAEPVDNVVNITEFSGIVHQRTNPVQRSAVAPVTCSLLDLECESGRIRASKAGPAVVKEYDETVAPALSYLYDAQQALEQLIRAADIPEARRKSLAVIAAAQKAVLDFLTERHDLLVAKGEFKHDPSLLHALEQGLAGVEGLPIQSGGRVQQHLEKLASARVLALTKQSAKQSGGSSRGGHRQ</sequence>
<dbReference type="SMART" id="SM00443">
    <property type="entry name" value="G_patch"/>
    <property type="match status" value="1"/>
</dbReference>
<dbReference type="InterPro" id="IPR045211">
    <property type="entry name" value="TFP11/STIP/Ntr1"/>
</dbReference>
<keyword evidence="4" id="KW-1185">Reference proteome</keyword>
<evidence type="ECO:0000256" key="1">
    <source>
        <dbReference type="SAM" id="MobiDB-lite"/>
    </source>
</evidence>
<evidence type="ECO:0000259" key="2">
    <source>
        <dbReference type="PROSITE" id="PS50174"/>
    </source>
</evidence>
<protein>
    <recommendedName>
        <fullName evidence="2">G-patch domain-containing protein</fullName>
    </recommendedName>
</protein>
<proteinExistence type="predicted"/>
<dbReference type="PANTHER" id="PTHR23329">
    <property type="entry name" value="TUFTELIN-INTERACTING PROTEIN 11-RELATED"/>
    <property type="match status" value="1"/>
</dbReference>
<dbReference type="Pfam" id="PF01585">
    <property type="entry name" value="G-patch"/>
    <property type="match status" value="1"/>
</dbReference>
<accession>A0ABY8U8D1</accession>
<dbReference type="PANTHER" id="PTHR23329:SF1">
    <property type="entry name" value="TUFTELIN-INTERACTING PROTEIN 11"/>
    <property type="match status" value="1"/>
</dbReference>
<evidence type="ECO:0000313" key="4">
    <source>
        <dbReference type="Proteomes" id="UP001244341"/>
    </source>
</evidence>
<feature type="compositionally biased region" description="Acidic residues" evidence="1">
    <location>
        <begin position="41"/>
        <end position="50"/>
    </location>
</feature>
<feature type="region of interest" description="Disordered" evidence="1">
    <location>
        <begin position="1"/>
        <end position="56"/>
    </location>
</feature>
<dbReference type="EMBL" id="CP126216">
    <property type="protein sequence ID" value="WIA17724.1"/>
    <property type="molecule type" value="Genomic_DNA"/>
</dbReference>
<organism evidence="3 4">
    <name type="scientific">Tetradesmus obliquus</name>
    <name type="common">Green alga</name>
    <name type="synonym">Acutodesmus obliquus</name>
    <dbReference type="NCBI Taxonomy" id="3088"/>
    <lineage>
        <taxon>Eukaryota</taxon>
        <taxon>Viridiplantae</taxon>
        <taxon>Chlorophyta</taxon>
        <taxon>core chlorophytes</taxon>
        <taxon>Chlorophyceae</taxon>
        <taxon>CS clade</taxon>
        <taxon>Sphaeropleales</taxon>
        <taxon>Scenedesmaceae</taxon>
        <taxon>Tetradesmus</taxon>
    </lineage>
</organism>
<dbReference type="Proteomes" id="UP001244341">
    <property type="component" value="Chromosome 9b"/>
</dbReference>
<dbReference type="InterPro" id="IPR000467">
    <property type="entry name" value="G_patch_dom"/>
</dbReference>
<feature type="domain" description="G-patch" evidence="2">
    <location>
        <begin position="1"/>
        <end position="39"/>
    </location>
</feature>
<evidence type="ECO:0000313" key="3">
    <source>
        <dbReference type="EMBL" id="WIA17724.1"/>
    </source>
</evidence>
<name>A0ABY8U8D1_TETOB</name>
<gene>
    <name evidence="3" type="ORF">OEZ85_009241</name>
</gene>
<dbReference type="PROSITE" id="PS50174">
    <property type="entry name" value="G_PATCH"/>
    <property type="match status" value="1"/>
</dbReference>
<reference evidence="3 4" key="1">
    <citation type="submission" date="2023-05" db="EMBL/GenBank/DDBJ databases">
        <title>A 100% complete, gapless, phased diploid assembly of the Scenedesmus obliquus UTEX 3031 genome.</title>
        <authorList>
            <person name="Biondi T.C."/>
            <person name="Hanschen E.R."/>
            <person name="Kwon T."/>
            <person name="Eng W."/>
            <person name="Kruse C.P.S."/>
            <person name="Koehler S.I."/>
            <person name="Kunde Y."/>
            <person name="Gleasner C.D."/>
            <person name="You Mak K.T."/>
            <person name="Polle J."/>
            <person name="Hovde B.T."/>
            <person name="Starkenburg S.R."/>
        </authorList>
    </citation>
    <scope>NUCLEOTIDE SEQUENCE [LARGE SCALE GENOMIC DNA]</scope>
    <source>
        <strain evidence="3 4">DOE0152z</strain>
    </source>
</reference>